<evidence type="ECO:0000313" key="4">
    <source>
        <dbReference type="Proteomes" id="UP000717328"/>
    </source>
</evidence>
<evidence type="ECO:0000259" key="2">
    <source>
        <dbReference type="SMART" id="SM00645"/>
    </source>
</evidence>
<dbReference type="Gene3D" id="3.90.70.10">
    <property type="entry name" value="Cysteine proteinases"/>
    <property type="match status" value="1"/>
</dbReference>
<keyword evidence="4" id="KW-1185">Reference proteome</keyword>
<protein>
    <recommendedName>
        <fullName evidence="2">Peptidase C1A papain C-terminal domain-containing protein</fullName>
    </recommendedName>
</protein>
<sequence>MNLTGSERRGLTSRALDTVDLRSTYGTTVKNQGESGACASFATTTLVEVQWLYPSHDIAFISNRLLKDNQCAASQYGKLPYITSTKAFTLIQPYMALGAVDDIEDIKDWIKFTVNDGFQKYVENLHNSPMEEVFYDGHPSYPATCGYGNHAMIVVGYSHYTRSNDPCKTGPRLYWIVQNSWGSQTGRNGHVFIEVGSLANTIGYEPAYGIKVNEGQQWFSSTLPVD</sequence>
<dbReference type="PANTHER" id="PTHR12411">
    <property type="entry name" value="CYSTEINE PROTEASE FAMILY C1-RELATED"/>
    <property type="match status" value="1"/>
</dbReference>
<dbReference type="Pfam" id="PF00112">
    <property type="entry name" value="Peptidase_C1"/>
    <property type="match status" value="1"/>
</dbReference>
<reference evidence="3" key="2">
    <citation type="submission" date="2021-10" db="EMBL/GenBank/DDBJ databases">
        <title>Phylogenomics reveals ancestral predisposition of the termite-cultivated fungus Termitomyces towards a domesticated lifestyle.</title>
        <authorList>
            <person name="Auxier B."/>
            <person name="Grum-Grzhimaylo A."/>
            <person name="Cardenas M.E."/>
            <person name="Lodge J.D."/>
            <person name="Laessoe T."/>
            <person name="Pedersen O."/>
            <person name="Smith M.E."/>
            <person name="Kuyper T.W."/>
            <person name="Franco-Molano E.A."/>
            <person name="Baroni T.J."/>
            <person name="Aanen D.K."/>
        </authorList>
    </citation>
    <scope>NUCLEOTIDE SEQUENCE</scope>
    <source>
        <strain evidence="3">D49</strain>
    </source>
</reference>
<dbReference type="SUPFAM" id="SSF54001">
    <property type="entry name" value="Cysteine proteinases"/>
    <property type="match status" value="1"/>
</dbReference>
<feature type="domain" description="Peptidase C1A papain C-terminal" evidence="2">
    <location>
        <begin position="15"/>
        <end position="210"/>
    </location>
</feature>
<dbReference type="EMBL" id="JABCKI010000149">
    <property type="protein sequence ID" value="KAG5652206.1"/>
    <property type="molecule type" value="Genomic_DNA"/>
</dbReference>
<dbReference type="InterPro" id="IPR013128">
    <property type="entry name" value="Peptidase_C1A"/>
</dbReference>
<dbReference type="SMART" id="SM00645">
    <property type="entry name" value="Pept_C1"/>
    <property type="match status" value="1"/>
</dbReference>
<evidence type="ECO:0000313" key="3">
    <source>
        <dbReference type="EMBL" id="KAG5652206.1"/>
    </source>
</evidence>
<name>A0A9P7GLG9_9AGAR</name>
<dbReference type="AlphaFoldDB" id="A0A9P7GLG9"/>
<gene>
    <name evidence="3" type="ORF">H0H81_005827</name>
</gene>
<dbReference type="OrthoDB" id="3029602at2759"/>
<accession>A0A9P7GLG9</accession>
<dbReference type="GO" id="GO:0008234">
    <property type="term" value="F:cysteine-type peptidase activity"/>
    <property type="evidence" value="ECO:0007669"/>
    <property type="project" value="InterPro"/>
</dbReference>
<reference evidence="3" key="1">
    <citation type="submission" date="2021-02" db="EMBL/GenBank/DDBJ databases">
        <authorList>
            <person name="Nieuwenhuis M."/>
            <person name="Van De Peppel L.J.J."/>
        </authorList>
    </citation>
    <scope>NUCLEOTIDE SEQUENCE</scope>
    <source>
        <strain evidence="3">D49</strain>
    </source>
</reference>
<proteinExistence type="inferred from homology"/>
<dbReference type="Proteomes" id="UP000717328">
    <property type="component" value="Unassembled WGS sequence"/>
</dbReference>
<organism evidence="3 4">
    <name type="scientific">Sphagnurus paluster</name>
    <dbReference type="NCBI Taxonomy" id="117069"/>
    <lineage>
        <taxon>Eukaryota</taxon>
        <taxon>Fungi</taxon>
        <taxon>Dikarya</taxon>
        <taxon>Basidiomycota</taxon>
        <taxon>Agaricomycotina</taxon>
        <taxon>Agaricomycetes</taxon>
        <taxon>Agaricomycetidae</taxon>
        <taxon>Agaricales</taxon>
        <taxon>Tricholomatineae</taxon>
        <taxon>Lyophyllaceae</taxon>
        <taxon>Sphagnurus</taxon>
    </lineage>
</organism>
<comment type="caution">
    <text evidence="3">The sequence shown here is derived from an EMBL/GenBank/DDBJ whole genome shotgun (WGS) entry which is preliminary data.</text>
</comment>
<dbReference type="GO" id="GO:0006508">
    <property type="term" value="P:proteolysis"/>
    <property type="evidence" value="ECO:0007669"/>
    <property type="project" value="InterPro"/>
</dbReference>
<evidence type="ECO:0000256" key="1">
    <source>
        <dbReference type="ARBA" id="ARBA00008455"/>
    </source>
</evidence>
<comment type="similarity">
    <text evidence="1">Belongs to the peptidase C1 family.</text>
</comment>
<dbReference type="InterPro" id="IPR038765">
    <property type="entry name" value="Papain-like_cys_pep_sf"/>
</dbReference>
<dbReference type="InterPro" id="IPR000668">
    <property type="entry name" value="Peptidase_C1A_C"/>
</dbReference>